<dbReference type="AlphaFoldDB" id="A0A2Y9BV07"/>
<proteinExistence type="predicted"/>
<organism evidence="1 2">
    <name type="scientific">Georgenia satyanarayanai</name>
    <dbReference type="NCBI Taxonomy" id="860221"/>
    <lineage>
        <taxon>Bacteria</taxon>
        <taxon>Bacillati</taxon>
        <taxon>Actinomycetota</taxon>
        <taxon>Actinomycetes</taxon>
        <taxon>Micrococcales</taxon>
        <taxon>Bogoriellaceae</taxon>
        <taxon>Georgenia</taxon>
    </lineage>
</organism>
<protein>
    <submittedName>
        <fullName evidence="1">Uncharacterized protein</fullName>
    </submittedName>
</protein>
<reference evidence="1 2" key="1">
    <citation type="submission" date="2016-10" db="EMBL/GenBank/DDBJ databases">
        <authorList>
            <person name="Cai Z."/>
        </authorList>
    </citation>
    <scope>NUCLEOTIDE SEQUENCE [LARGE SCALE GENOMIC DNA]</scope>
    <source>
        <strain evidence="1 2">CGMCC 1.10826</strain>
    </source>
</reference>
<gene>
    <name evidence="1" type="ORF">SAMN05216184_101236</name>
</gene>
<keyword evidence="2" id="KW-1185">Reference proteome</keyword>
<evidence type="ECO:0000313" key="1">
    <source>
        <dbReference type="EMBL" id="SSA36572.1"/>
    </source>
</evidence>
<dbReference type="OrthoDB" id="3748032at2"/>
<evidence type="ECO:0000313" key="2">
    <source>
        <dbReference type="Proteomes" id="UP000250222"/>
    </source>
</evidence>
<dbReference type="RefSeq" id="WP_110850756.1">
    <property type="nucleotide sequence ID" value="NZ_QKLZ01000001.1"/>
</dbReference>
<sequence length="307" mass="33135">MTWMQKAVTPQVSAAYLESGFDRVGGFVVRAADVADATTPAAVYEVHGLGFPGSPHRPDAPYVDVLRFPATPQLRFENAVGGLDEASRARTGGPFVDRPPFTGTGFVATSLAVVPLSWLAHSRVPAGSELVRISADGSAQVLARYVDVGHGWQSDTVRVGHSSSPRISRYVGAMAIWANTPLNADVLDDRVVVAAEVEPPAQYGFRRTPAGRWSREVPRAEVSQLFEMYVTARWNGLEVRVVDQWTDQNGEAVSHVSYIGHNADLAEGLRLPKIDAGLYEVSVPTSSLTRVETSQLVPQSWTTLSPG</sequence>
<dbReference type="EMBL" id="UETB01000001">
    <property type="protein sequence ID" value="SSA36572.1"/>
    <property type="molecule type" value="Genomic_DNA"/>
</dbReference>
<accession>A0A2Y9BV07</accession>
<name>A0A2Y9BV07_9MICO</name>
<dbReference type="Proteomes" id="UP000250222">
    <property type="component" value="Unassembled WGS sequence"/>
</dbReference>